<dbReference type="InterPro" id="IPR036770">
    <property type="entry name" value="Ankyrin_rpt-contain_sf"/>
</dbReference>
<evidence type="ECO:0000256" key="2">
    <source>
        <dbReference type="ARBA" id="ARBA00022473"/>
    </source>
</evidence>
<feature type="repeat" description="ANK" evidence="12">
    <location>
        <begin position="253"/>
        <end position="285"/>
    </location>
</feature>
<comment type="function">
    <text evidence="9">Required for normal renal development and establishment of left-right axis. Probably acts as a molecular switch between different Wnt signaling pathways. Inhibits the canonical Wnt pathway by targeting cytoplasmic disheveled (DVL1) for degradation by the ubiquitin-proteasome. This suggests that it is required in renal development to oppose the repression of terminal differentiation of tubular epithelial cells by Wnt signaling. Involved in the organization of apical junctions in kidney cells together with NPHP1, NPHP4 and RPGRIP1L/NPHP8. Does not seem to be strictly required for ciliogenesis.</text>
</comment>
<dbReference type="SUPFAM" id="SSF48403">
    <property type="entry name" value="Ankyrin repeat"/>
    <property type="match status" value="2"/>
</dbReference>
<evidence type="ECO:0000256" key="12">
    <source>
        <dbReference type="PROSITE-ProRule" id="PRU00023"/>
    </source>
</evidence>
<dbReference type="AlphaFoldDB" id="A0A8D1ZIK3"/>
<keyword evidence="8" id="KW-0206">Cytoskeleton</keyword>
<feature type="repeat" description="ANK" evidence="12">
    <location>
        <begin position="421"/>
        <end position="453"/>
    </location>
</feature>
<sequence length="907" mass="101616">MNRSENFFPGSSLASQVHAAAINGDKGALHKLIIGNSALKDKEDQFGRTPLMYCVLADRLDCADTLLKAGADVNKTDHSQRTALHLAAQKGNYRFMKLLLTRRANWMQKDLEEMTPLHLTTRHKSPKCLALLLKFMAPGEVDTQDKNKQTALHWSAYYNNPEHVKLLIKHDSNIGIPDVEGKIPLHWAANHKDPSAVHTVRCILDAAPTESLLNWQDYEGRTPLHFAVADGNVTVVDVLTSYESCNITSYDNLFRTPLHWAALLGHAQIVHLLLERNKSGTIPSDSQGATPLHYAAQSNFAETVKVFLKHPSVKDDSDLEGRTSFMWAAGKGSDDVLRTMLNLKSDIDINMADKYGGTALHAAALSGHVSTVELLLENNAQVDATDVMKHTPLFRACEMGHKDVIQTLIKGGARVDLVDQDGHSLLHWAALGGNADVCQILIENKINPNVQDYAGRTPLQCAAYGGYINCMAVLMENNADPNIQDKEGRTALHWSCNNGYLDAIKLLLDFAAFPNQMENNEERYTPLDYALLGERHEVIQFMLEHGALSIAAIQDIAAFKIQAVYKGYKVRKAFRDRKNLLMKHEQLRKDAAAKKREEEIKRREAEQQKGRLSPDSCRPQAPPHLPSTQSEPHSQSCAPSKQPPCSDTAQGPEQKACRQSPGRETPSRAPQKEQRLSPDFPRTGPRKPREKAREHSKGRSACVHFSPKEESDGNRRPGVSSVEKSRELRLQIIQRERSRKELFRKKNKAAAVIQRAWRSYQLRKHLSHLLYMKQLGTRDMDRWNRNCMALILHAWRKNLELKPSKAMAVSRTTKSPPKGSSATKLTRHSVLKQIYGSQEGKLRQPTRSSKAHAVLSLNSVSNLQCIHLLDNSGRSKNFSYNLQSANPSKNKTKLRLPMEENCLGTLQ</sequence>
<feature type="repeat" description="ANK" evidence="12">
    <location>
        <begin position="147"/>
        <end position="179"/>
    </location>
</feature>
<keyword evidence="4" id="KW-0879">Wnt signaling pathway</keyword>
<dbReference type="FunFam" id="1.25.40.20:FF:000134">
    <property type="entry name" value="inversin isoform X1"/>
    <property type="match status" value="1"/>
</dbReference>
<feature type="compositionally biased region" description="Basic and acidic residues" evidence="13">
    <location>
        <begin position="591"/>
        <end position="609"/>
    </location>
</feature>
<keyword evidence="5" id="KW-0677">Repeat</keyword>
<dbReference type="Ensembl" id="ENSSSCT00025056982.1">
    <property type="protein sequence ID" value="ENSSSCP00025024093.1"/>
    <property type="gene ID" value="ENSSSCG00025041223.1"/>
</dbReference>
<feature type="compositionally biased region" description="Polar residues" evidence="13">
    <location>
        <begin position="626"/>
        <end position="651"/>
    </location>
</feature>
<dbReference type="Pfam" id="PF13637">
    <property type="entry name" value="Ank_4"/>
    <property type="match status" value="1"/>
</dbReference>
<evidence type="ECO:0000256" key="7">
    <source>
        <dbReference type="ARBA" id="ARBA00023043"/>
    </source>
</evidence>
<dbReference type="Proteomes" id="UP000694727">
    <property type="component" value="Unplaced"/>
</dbReference>
<dbReference type="SMART" id="SM00015">
    <property type="entry name" value="IQ"/>
    <property type="match status" value="2"/>
</dbReference>
<dbReference type="Ensembl" id="ENSSSCT00055034575.1">
    <property type="protein sequence ID" value="ENSSSCP00055027462.1"/>
    <property type="gene ID" value="ENSSSCG00055017267.1"/>
</dbReference>
<evidence type="ECO:0000256" key="4">
    <source>
        <dbReference type="ARBA" id="ARBA00022687"/>
    </source>
</evidence>
<name>A0A8D1ZIK3_PIG</name>
<gene>
    <name evidence="14" type="primary">INVS</name>
</gene>
<dbReference type="PRINTS" id="PR01415">
    <property type="entry name" value="ANKYRIN"/>
</dbReference>
<keyword evidence="2" id="KW-0217">Developmental protein</keyword>
<evidence type="ECO:0000256" key="11">
    <source>
        <dbReference type="ARBA" id="ARBA00078500"/>
    </source>
</evidence>
<feature type="compositionally biased region" description="Polar residues" evidence="13">
    <location>
        <begin position="810"/>
        <end position="824"/>
    </location>
</feature>
<dbReference type="InterPro" id="IPR000048">
    <property type="entry name" value="IQ_motif_EF-hand-BS"/>
</dbReference>
<reference evidence="14" key="1">
    <citation type="submission" date="2025-05" db="UniProtKB">
        <authorList>
            <consortium name="Ensembl"/>
        </authorList>
    </citation>
    <scope>IDENTIFICATION</scope>
</reference>
<evidence type="ECO:0000256" key="9">
    <source>
        <dbReference type="ARBA" id="ARBA00059836"/>
    </source>
</evidence>
<feature type="repeat" description="ANK" evidence="12">
    <location>
        <begin position="388"/>
        <end position="420"/>
    </location>
</feature>
<keyword evidence="6" id="KW-0112">Calmodulin-binding</keyword>
<evidence type="ECO:0000256" key="5">
    <source>
        <dbReference type="ARBA" id="ARBA00022737"/>
    </source>
</evidence>
<feature type="region of interest" description="Disordered" evidence="13">
    <location>
        <begin position="806"/>
        <end position="827"/>
    </location>
</feature>
<dbReference type="GO" id="GO:0016055">
    <property type="term" value="P:Wnt signaling pathway"/>
    <property type="evidence" value="ECO:0007669"/>
    <property type="project" value="UniProtKB-KW"/>
</dbReference>
<dbReference type="Pfam" id="PF00023">
    <property type="entry name" value="Ank"/>
    <property type="match status" value="2"/>
</dbReference>
<feature type="repeat" description="ANK" evidence="12">
    <location>
        <begin position="454"/>
        <end position="486"/>
    </location>
</feature>
<dbReference type="FunFam" id="1.25.40.20:FF:000144">
    <property type="entry name" value="inversin isoform X1"/>
    <property type="match status" value="1"/>
</dbReference>
<dbReference type="Gene3D" id="1.25.40.20">
    <property type="entry name" value="Ankyrin repeat-containing domain"/>
    <property type="match status" value="5"/>
</dbReference>
<dbReference type="FunFam" id="1.25.40.20:FF:000082">
    <property type="entry name" value="Inversin"/>
    <property type="match status" value="1"/>
</dbReference>
<evidence type="ECO:0000256" key="8">
    <source>
        <dbReference type="ARBA" id="ARBA00023212"/>
    </source>
</evidence>
<dbReference type="CDD" id="cd23767">
    <property type="entry name" value="IQCD"/>
    <property type="match status" value="2"/>
</dbReference>
<protein>
    <recommendedName>
        <fullName evidence="10">Inversin</fullName>
    </recommendedName>
    <alternativeName>
        <fullName evidence="11">Nephrocystin-2</fullName>
    </alternativeName>
</protein>
<feature type="compositionally biased region" description="Basic and acidic residues" evidence="13">
    <location>
        <begin position="706"/>
        <end position="715"/>
    </location>
</feature>
<evidence type="ECO:0000256" key="13">
    <source>
        <dbReference type="SAM" id="MobiDB-lite"/>
    </source>
</evidence>
<evidence type="ECO:0000256" key="6">
    <source>
        <dbReference type="ARBA" id="ARBA00022860"/>
    </source>
</evidence>
<dbReference type="PROSITE" id="PS50088">
    <property type="entry name" value="ANK_REPEAT"/>
    <property type="match status" value="11"/>
</dbReference>
<dbReference type="FunFam" id="1.25.40.20:FF:000078">
    <property type="entry name" value="Inversin"/>
    <property type="match status" value="1"/>
</dbReference>
<feature type="repeat" description="ANK" evidence="12">
    <location>
        <begin position="287"/>
        <end position="319"/>
    </location>
</feature>
<accession>A0A8D1ZIK3</accession>
<evidence type="ECO:0000313" key="15">
    <source>
        <dbReference type="Proteomes" id="UP000694725"/>
    </source>
</evidence>
<evidence type="ECO:0000256" key="1">
    <source>
        <dbReference type="ARBA" id="ARBA00004245"/>
    </source>
</evidence>
<proteinExistence type="predicted"/>
<feature type="repeat" description="ANK" evidence="12">
    <location>
        <begin position="219"/>
        <end position="239"/>
    </location>
</feature>
<dbReference type="FunFam" id="1.25.40.20:FF:000092">
    <property type="entry name" value="inversin isoform X1"/>
    <property type="match status" value="1"/>
</dbReference>
<evidence type="ECO:0000313" key="14">
    <source>
        <dbReference type="Ensembl" id="ENSSSCP00065035537.1"/>
    </source>
</evidence>
<feature type="region of interest" description="Disordered" evidence="13">
    <location>
        <begin position="591"/>
        <end position="725"/>
    </location>
</feature>
<dbReference type="PROSITE" id="PS50096">
    <property type="entry name" value="IQ"/>
    <property type="match status" value="2"/>
</dbReference>
<organism evidence="14 15">
    <name type="scientific">Sus scrofa</name>
    <name type="common">Pig</name>
    <dbReference type="NCBI Taxonomy" id="9823"/>
    <lineage>
        <taxon>Eukaryota</taxon>
        <taxon>Metazoa</taxon>
        <taxon>Chordata</taxon>
        <taxon>Craniata</taxon>
        <taxon>Vertebrata</taxon>
        <taxon>Euteleostomi</taxon>
        <taxon>Mammalia</taxon>
        <taxon>Eutheria</taxon>
        <taxon>Laurasiatheria</taxon>
        <taxon>Artiodactyla</taxon>
        <taxon>Suina</taxon>
        <taxon>Suidae</taxon>
        <taxon>Sus</taxon>
    </lineage>
</organism>
<keyword evidence="3" id="KW-0963">Cytoplasm</keyword>
<evidence type="ECO:0000256" key="3">
    <source>
        <dbReference type="ARBA" id="ARBA00022490"/>
    </source>
</evidence>
<feature type="repeat" description="ANK" evidence="12">
    <location>
        <begin position="487"/>
        <end position="519"/>
    </location>
</feature>
<dbReference type="Proteomes" id="UP000694724">
    <property type="component" value="Unplaced"/>
</dbReference>
<dbReference type="PANTHER" id="PTHR24198">
    <property type="entry name" value="ANKYRIN REPEAT AND PROTEIN KINASE DOMAIN-CONTAINING PROTEIN"/>
    <property type="match status" value="1"/>
</dbReference>
<evidence type="ECO:0000256" key="10">
    <source>
        <dbReference type="ARBA" id="ARBA00067613"/>
    </source>
</evidence>
<keyword evidence="7 12" id="KW-0040">ANK repeat</keyword>
<feature type="repeat" description="ANK" evidence="12">
    <location>
        <begin position="355"/>
        <end position="387"/>
    </location>
</feature>
<feature type="repeat" description="ANK" evidence="12">
    <location>
        <begin position="79"/>
        <end position="111"/>
    </location>
</feature>
<dbReference type="GO" id="GO:0005516">
    <property type="term" value="F:calmodulin binding"/>
    <property type="evidence" value="ECO:0007669"/>
    <property type="project" value="UniProtKB-KW"/>
</dbReference>
<dbReference type="InterPro" id="IPR002110">
    <property type="entry name" value="Ankyrin_rpt"/>
</dbReference>
<dbReference type="Pfam" id="PF00612">
    <property type="entry name" value="IQ"/>
    <property type="match status" value="2"/>
</dbReference>
<dbReference type="Pfam" id="PF12796">
    <property type="entry name" value="Ank_2"/>
    <property type="match status" value="4"/>
</dbReference>
<comment type="subcellular location">
    <subcellularLocation>
        <location evidence="1">Cytoplasm</location>
        <location evidence="1">Cytoskeleton</location>
    </subcellularLocation>
</comment>
<dbReference type="Ensembl" id="ENSSSCT00065081598.1">
    <property type="protein sequence ID" value="ENSSSCP00065035537.1"/>
    <property type="gene ID" value="ENSSSCG00065059577.1"/>
</dbReference>
<dbReference type="GO" id="GO:0005856">
    <property type="term" value="C:cytoskeleton"/>
    <property type="evidence" value="ECO:0007669"/>
    <property type="project" value="UniProtKB-SubCell"/>
</dbReference>
<dbReference type="Proteomes" id="UP000694725">
    <property type="component" value="Unplaced"/>
</dbReference>
<dbReference type="PANTHER" id="PTHR24198:SF194">
    <property type="entry name" value="INVERSIN-A"/>
    <property type="match status" value="1"/>
</dbReference>
<dbReference type="SMART" id="SM00248">
    <property type="entry name" value="ANK"/>
    <property type="match status" value="15"/>
</dbReference>
<dbReference type="PROSITE" id="PS50297">
    <property type="entry name" value="ANK_REP_REGION"/>
    <property type="match status" value="10"/>
</dbReference>
<feature type="repeat" description="ANK" evidence="12">
    <location>
        <begin position="46"/>
        <end position="78"/>
    </location>
</feature>